<evidence type="ECO:0000256" key="1">
    <source>
        <dbReference type="SAM" id="Phobius"/>
    </source>
</evidence>
<sequence length="189" mass="21932">MKGSLLTSFIEFSFYLFFYYFLNVFFLTIRVKVYGTKDVLKPAFILFWHGKMLPLIYVFKNMSVYVLISLSRDGEIASNVIKLFGFKSIRGSSSKGGFEALNDILKVFKSGKYIVITPDGPRGPRGKIDLKKVQILMRFGKVYCLEVKGNGFRLNTWDRFFIPYPFSEIKIYLRECKDLSKINELMGEL</sequence>
<dbReference type="AlphaFoldDB" id="A0A7C4YHV3"/>
<accession>A0A7C4YHV3</accession>
<protein>
    <submittedName>
        <fullName evidence="3">DUF374 domain-containing protein</fullName>
    </submittedName>
</protein>
<name>A0A7C4YHV3_UNCW3</name>
<feature type="transmembrane region" description="Helical" evidence="1">
    <location>
        <begin position="12"/>
        <end position="33"/>
    </location>
</feature>
<organism evidence="3">
    <name type="scientific">candidate division WOR-3 bacterium</name>
    <dbReference type="NCBI Taxonomy" id="2052148"/>
    <lineage>
        <taxon>Bacteria</taxon>
        <taxon>Bacteria division WOR-3</taxon>
    </lineage>
</organism>
<dbReference type="Pfam" id="PF04028">
    <property type="entry name" value="DUF374"/>
    <property type="match status" value="1"/>
</dbReference>
<dbReference type="InterPro" id="IPR007172">
    <property type="entry name" value="DUF374"/>
</dbReference>
<gene>
    <name evidence="3" type="ORF">ENV67_06795</name>
</gene>
<dbReference type="EMBL" id="DTHG01000083">
    <property type="protein sequence ID" value="HGW92227.1"/>
    <property type="molecule type" value="Genomic_DNA"/>
</dbReference>
<keyword evidence="1" id="KW-0472">Membrane</keyword>
<keyword evidence="1" id="KW-1133">Transmembrane helix</keyword>
<comment type="caution">
    <text evidence="3">The sequence shown here is derived from an EMBL/GenBank/DDBJ whole genome shotgun (WGS) entry which is preliminary data.</text>
</comment>
<feature type="domain" description="DUF374" evidence="2">
    <location>
        <begin position="57"/>
        <end position="125"/>
    </location>
</feature>
<reference evidence="3" key="1">
    <citation type="journal article" date="2020" name="mSystems">
        <title>Genome- and Community-Level Interaction Insights into Carbon Utilization and Element Cycling Functions of Hydrothermarchaeota in Hydrothermal Sediment.</title>
        <authorList>
            <person name="Zhou Z."/>
            <person name="Liu Y."/>
            <person name="Xu W."/>
            <person name="Pan J."/>
            <person name="Luo Z.H."/>
            <person name="Li M."/>
        </authorList>
    </citation>
    <scope>NUCLEOTIDE SEQUENCE [LARGE SCALE GENOMIC DNA]</scope>
    <source>
        <strain evidence="3">SpSt-780</strain>
    </source>
</reference>
<proteinExistence type="predicted"/>
<evidence type="ECO:0000259" key="2">
    <source>
        <dbReference type="Pfam" id="PF04028"/>
    </source>
</evidence>
<keyword evidence="1" id="KW-0812">Transmembrane</keyword>
<evidence type="ECO:0000313" key="3">
    <source>
        <dbReference type="EMBL" id="HGW92227.1"/>
    </source>
</evidence>